<feature type="region of interest" description="Disordered" evidence="1">
    <location>
        <begin position="1"/>
        <end position="99"/>
    </location>
</feature>
<protein>
    <submittedName>
        <fullName evidence="2">Uncharacterized protein</fullName>
    </submittedName>
</protein>
<feature type="compositionally biased region" description="Basic and acidic residues" evidence="1">
    <location>
        <begin position="47"/>
        <end position="60"/>
    </location>
</feature>
<dbReference type="Proteomes" id="UP000566819">
    <property type="component" value="Unassembled WGS sequence"/>
</dbReference>
<proteinExistence type="predicted"/>
<accession>A0A8H4W3Y0</accession>
<feature type="compositionally biased region" description="Polar residues" evidence="1">
    <location>
        <begin position="61"/>
        <end position="72"/>
    </location>
</feature>
<reference evidence="2 3" key="1">
    <citation type="submission" date="2020-03" db="EMBL/GenBank/DDBJ databases">
        <title>Draft Genome Sequence of Cudoniella acicularis.</title>
        <authorList>
            <person name="Buettner E."/>
            <person name="Kellner H."/>
        </authorList>
    </citation>
    <scope>NUCLEOTIDE SEQUENCE [LARGE SCALE GENOMIC DNA]</scope>
    <source>
        <strain evidence="2 3">DSM 108380</strain>
    </source>
</reference>
<organism evidence="2 3">
    <name type="scientific">Cudoniella acicularis</name>
    <dbReference type="NCBI Taxonomy" id="354080"/>
    <lineage>
        <taxon>Eukaryota</taxon>
        <taxon>Fungi</taxon>
        <taxon>Dikarya</taxon>
        <taxon>Ascomycota</taxon>
        <taxon>Pezizomycotina</taxon>
        <taxon>Leotiomycetes</taxon>
        <taxon>Helotiales</taxon>
        <taxon>Tricladiaceae</taxon>
        <taxon>Cudoniella</taxon>
    </lineage>
</organism>
<comment type="caution">
    <text evidence="2">The sequence shown here is derived from an EMBL/GenBank/DDBJ whole genome shotgun (WGS) entry which is preliminary data.</text>
</comment>
<evidence type="ECO:0000313" key="3">
    <source>
        <dbReference type="Proteomes" id="UP000566819"/>
    </source>
</evidence>
<feature type="compositionally biased region" description="Low complexity" evidence="1">
    <location>
        <begin position="78"/>
        <end position="91"/>
    </location>
</feature>
<evidence type="ECO:0000313" key="2">
    <source>
        <dbReference type="EMBL" id="KAF4630810.1"/>
    </source>
</evidence>
<name>A0A8H4W3Y0_9HELO</name>
<gene>
    <name evidence="2" type="ORF">G7Y89_g7329</name>
</gene>
<feature type="compositionally biased region" description="Basic and acidic residues" evidence="1">
    <location>
        <begin position="28"/>
        <end position="38"/>
    </location>
</feature>
<sequence>MTRKVGKHSRGDRDDSNNLTAEDQGADSVEHEHGDELGPKPGSQHNNDSEGNDKKDKNMQVEENGSIKQQLPNMAVENINLTTNNDNNSNSTRDKASTHPRIRRDIIIKTKCYFGPQPFACYKALRTHGLNVISHMKLAKRRQMKFGKLIA</sequence>
<evidence type="ECO:0000256" key="1">
    <source>
        <dbReference type="SAM" id="MobiDB-lite"/>
    </source>
</evidence>
<keyword evidence="3" id="KW-1185">Reference proteome</keyword>
<dbReference type="AlphaFoldDB" id="A0A8H4W3Y0"/>
<dbReference type="EMBL" id="JAAMPI010000510">
    <property type="protein sequence ID" value="KAF4630810.1"/>
    <property type="molecule type" value="Genomic_DNA"/>
</dbReference>